<sequence length="105" mass="11833">MFGPCEREDVCVACISDEDSDSFVLAGFDCRVVRIFFNDDNLRKFLFVSLCFPDCIYNEGGPAVAKAANDGVMFESMCLKPMKIYSDQGEETDYRGRWMRGISVA</sequence>
<accession>A0AAE4MB34</accession>
<proteinExistence type="predicted"/>
<name>A0AAE4MB34_9EURY</name>
<organism evidence="1 2">
    <name type="scientific">Methanorbis furvi</name>
    <dbReference type="NCBI Taxonomy" id="3028299"/>
    <lineage>
        <taxon>Archaea</taxon>
        <taxon>Methanobacteriati</taxon>
        <taxon>Methanobacteriota</taxon>
        <taxon>Stenosarchaea group</taxon>
        <taxon>Methanomicrobia</taxon>
        <taxon>Methanomicrobiales</taxon>
        <taxon>Methanocorpusculaceae</taxon>
        <taxon>Methanorbis</taxon>
    </lineage>
</organism>
<comment type="caution">
    <text evidence="1">The sequence shown here is derived from an EMBL/GenBank/DDBJ whole genome shotgun (WGS) entry which is preliminary data.</text>
</comment>
<reference evidence="1" key="1">
    <citation type="submission" date="2023-06" db="EMBL/GenBank/DDBJ databases">
        <title>Genome sequence of Methancorpusculaceae sp. Ag1.</title>
        <authorList>
            <person name="Protasov E."/>
            <person name="Platt K."/>
            <person name="Poehlein A."/>
            <person name="Daniel R."/>
            <person name="Brune A."/>
        </authorList>
    </citation>
    <scope>NUCLEOTIDE SEQUENCE</scope>
    <source>
        <strain evidence="1">Ag1</strain>
    </source>
</reference>
<dbReference type="Proteomes" id="UP001273136">
    <property type="component" value="Unassembled WGS sequence"/>
</dbReference>
<dbReference type="EMBL" id="JAWDKA010000004">
    <property type="protein sequence ID" value="MDV0441595.1"/>
    <property type="molecule type" value="Genomic_DNA"/>
</dbReference>
<dbReference type="AlphaFoldDB" id="A0AAE4MB34"/>
<keyword evidence="2" id="KW-1185">Reference proteome</keyword>
<gene>
    <name evidence="1" type="ORF">McpAg1_08010</name>
</gene>
<protein>
    <submittedName>
        <fullName evidence="1">Uncharacterized protein</fullName>
    </submittedName>
</protein>
<evidence type="ECO:0000313" key="1">
    <source>
        <dbReference type="EMBL" id="MDV0441595.1"/>
    </source>
</evidence>
<evidence type="ECO:0000313" key="2">
    <source>
        <dbReference type="Proteomes" id="UP001273136"/>
    </source>
</evidence>